<evidence type="ECO:0000256" key="4">
    <source>
        <dbReference type="ARBA" id="ARBA00022490"/>
    </source>
</evidence>
<dbReference type="Pfam" id="PF00719">
    <property type="entry name" value="Pyrophosphatase"/>
    <property type="match status" value="1"/>
</dbReference>
<protein>
    <recommendedName>
        <fullName evidence="8">Inorganic pyrophosphatase</fullName>
        <ecNumber evidence="3">3.6.1.1</ecNumber>
    </recommendedName>
</protein>
<keyword evidence="6" id="KW-0378">Hydrolase</keyword>
<dbReference type="EMBL" id="BKCJ011089266">
    <property type="protein sequence ID" value="GFC83392.1"/>
    <property type="molecule type" value="Genomic_DNA"/>
</dbReference>
<comment type="caution">
    <text evidence="10">The sequence shown here is derived from an EMBL/GenBank/DDBJ whole genome shotgun (WGS) entry which is preliminary data.</text>
</comment>
<dbReference type="FunFam" id="3.90.80.10:FF:000003">
    <property type="entry name" value="Inorganic pyrophosphatase"/>
    <property type="match status" value="1"/>
</dbReference>
<name>A0A699RHE1_TANCI</name>
<dbReference type="GO" id="GO:0006796">
    <property type="term" value="P:phosphate-containing compound metabolic process"/>
    <property type="evidence" value="ECO:0007669"/>
    <property type="project" value="InterPro"/>
</dbReference>
<keyword evidence="4" id="KW-0963">Cytoplasm</keyword>
<dbReference type="EC" id="3.6.1.1" evidence="3"/>
<dbReference type="GO" id="GO:0004427">
    <property type="term" value="F:inorganic diphosphate phosphatase activity"/>
    <property type="evidence" value="ECO:0007669"/>
    <property type="project" value="UniProtKB-EC"/>
</dbReference>
<dbReference type="PANTHER" id="PTHR10286">
    <property type="entry name" value="INORGANIC PYROPHOSPHATASE"/>
    <property type="match status" value="1"/>
</dbReference>
<evidence type="ECO:0000256" key="5">
    <source>
        <dbReference type="ARBA" id="ARBA00022723"/>
    </source>
</evidence>
<evidence type="ECO:0000313" key="10">
    <source>
        <dbReference type="EMBL" id="GFC83392.1"/>
    </source>
</evidence>
<evidence type="ECO:0000256" key="3">
    <source>
        <dbReference type="ARBA" id="ARBA00012146"/>
    </source>
</evidence>
<keyword evidence="7" id="KW-0460">Magnesium</keyword>
<evidence type="ECO:0000256" key="1">
    <source>
        <dbReference type="ARBA" id="ARBA00001946"/>
    </source>
</evidence>
<evidence type="ECO:0000256" key="7">
    <source>
        <dbReference type="ARBA" id="ARBA00022842"/>
    </source>
</evidence>
<dbReference type="GO" id="GO:0000287">
    <property type="term" value="F:magnesium ion binding"/>
    <property type="evidence" value="ECO:0007669"/>
    <property type="project" value="InterPro"/>
</dbReference>
<feature type="non-terminal residue" evidence="10">
    <location>
        <position position="1"/>
    </location>
</feature>
<comment type="similarity">
    <text evidence="2">Belongs to the PPase family.</text>
</comment>
<dbReference type="CDD" id="cd00412">
    <property type="entry name" value="pyrophosphatase"/>
    <property type="match status" value="1"/>
</dbReference>
<dbReference type="Gene3D" id="3.90.80.10">
    <property type="entry name" value="Inorganic pyrophosphatase"/>
    <property type="match status" value="1"/>
</dbReference>
<dbReference type="SUPFAM" id="SSF50324">
    <property type="entry name" value="Inorganic pyrophosphatase"/>
    <property type="match status" value="1"/>
</dbReference>
<feature type="non-terminal residue" evidence="10">
    <location>
        <position position="271"/>
    </location>
</feature>
<comment type="cofactor">
    <cofactor evidence="1">
        <name>Mg(2+)</name>
        <dbReference type="ChEBI" id="CHEBI:18420"/>
    </cofactor>
</comment>
<evidence type="ECO:0000256" key="2">
    <source>
        <dbReference type="ARBA" id="ARBA00006220"/>
    </source>
</evidence>
<proteinExistence type="inferred from homology"/>
<dbReference type="InterPro" id="IPR008162">
    <property type="entry name" value="Pyrophosphatase"/>
</dbReference>
<accession>A0A699RHE1</accession>
<evidence type="ECO:0000256" key="9">
    <source>
        <dbReference type="ARBA" id="ARBA00047820"/>
    </source>
</evidence>
<reference evidence="10" key="1">
    <citation type="journal article" date="2019" name="Sci. Rep.">
        <title>Draft genome of Tanacetum cinerariifolium, the natural source of mosquito coil.</title>
        <authorList>
            <person name="Yamashiro T."/>
            <person name="Shiraishi A."/>
            <person name="Satake H."/>
            <person name="Nakayama K."/>
        </authorList>
    </citation>
    <scope>NUCLEOTIDE SEQUENCE</scope>
</reference>
<organism evidence="10">
    <name type="scientific">Tanacetum cinerariifolium</name>
    <name type="common">Dalmatian daisy</name>
    <name type="synonym">Chrysanthemum cinerariifolium</name>
    <dbReference type="NCBI Taxonomy" id="118510"/>
    <lineage>
        <taxon>Eukaryota</taxon>
        <taxon>Viridiplantae</taxon>
        <taxon>Streptophyta</taxon>
        <taxon>Embryophyta</taxon>
        <taxon>Tracheophyta</taxon>
        <taxon>Spermatophyta</taxon>
        <taxon>Magnoliopsida</taxon>
        <taxon>eudicotyledons</taxon>
        <taxon>Gunneridae</taxon>
        <taxon>Pentapetalae</taxon>
        <taxon>asterids</taxon>
        <taxon>campanulids</taxon>
        <taxon>Asterales</taxon>
        <taxon>Asteraceae</taxon>
        <taxon>Asteroideae</taxon>
        <taxon>Anthemideae</taxon>
        <taxon>Anthemidinae</taxon>
        <taxon>Tanacetum</taxon>
    </lineage>
</organism>
<dbReference type="InterPro" id="IPR036649">
    <property type="entry name" value="Pyrophosphatase_sf"/>
</dbReference>
<dbReference type="GO" id="GO:0005737">
    <property type="term" value="C:cytoplasm"/>
    <property type="evidence" value="ECO:0007669"/>
    <property type="project" value="InterPro"/>
</dbReference>
<evidence type="ECO:0000256" key="8">
    <source>
        <dbReference type="ARBA" id="ARBA00040300"/>
    </source>
</evidence>
<evidence type="ECO:0000256" key="6">
    <source>
        <dbReference type="ARBA" id="ARBA00022801"/>
    </source>
</evidence>
<dbReference type="AlphaFoldDB" id="A0A699RHE1"/>
<gene>
    <name evidence="10" type="ORF">Tci_855362</name>
</gene>
<comment type="catalytic activity">
    <reaction evidence="9">
        <text>diphosphate + H2O = 2 phosphate + H(+)</text>
        <dbReference type="Rhea" id="RHEA:24576"/>
        <dbReference type="ChEBI" id="CHEBI:15377"/>
        <dbReference type="ChEBI" id="CHEBI:15378"/>
        <dbReference type="ChEBI" id="CHEBI:33019"/>
        <dbReference type="ChEBI" id="CHEBI:43474"/>
        <dbReference type="EC" id="3.6.1.1"/>
    </reaction>
</comment>
<sequence>PRLVVGLRYARAAAVLGLAREAWRVDAGGENSGHCAYYCALPAHSGAQRLHRPAPGRGDEIAGQPKLTPTLHFSFLRPTAASIVTLSRNCYPNFNSLPSPLPNFLHVAHFNPWHDVSRGDGLPEVVTGIIEIPKGSKGKYELDKDSGLLKLDRVLFSAVHYPAAYGFIPRTYCDDKDPLDILVLCSVDIPHMCVVEAKVIGVMQMLDQDEEDDKIIAVAAHDVSVNHYNELGDLPPYMILEMQRFFEDYKALEKKHVEVKQFLGRDDAYRI</sequence>
<keyword evidence="5" id="KW-0479">Metal-binding</keyword>